<comment type="function">
    <text evidence="9">Acts as a component of the essential kinetochore-associated NDC80 complex, which is required for chromosome segregation and spindle checkpoint activity.</text>
</comment>
<evidence type="ECO:0000259" key="11">
    <source>
        <dbReference type="Pfam" id="PF08234"/>
    </source>
</evidence>
<sequence length="251" mass="28724">MSNVHVRRPLQINLQVLLQQQHPTIDIGLQSYENSTRNFLKAVSNYKNRAMATIAERRKHQAQEKKRIVDKTQAVENETGQCKLKEIELVAQLEREKEERKDAELSVAAFKRQLATLKDKATSVEADIEQYTTLVQNLRREKGKDRSTLSAHASHIPPEIINLEKRLSCTVEGVQADRLLIRYFQLDPTDAERDASFVLDISGQNFKVITASPHLQSMAILVNSLNESRDLYAFILNVRTAYTPLFDHSTR</sequence>
<evidence type="ECO:0000256" key="6">
    <source>
        <dbReference type="ARBA" id="ARBA00023054"/>
    </source>
</evidence>
<keyword evidence="4 9" id="KW-0498">Mitosis</keyword>
<keyword evidence="7 9" id="KW-0131">Cell cycle</keyword>
<proteinExistence type="inferred from homology"/>
<dbReference type="GO" id="GO:0051301">
    <property type="term" value="P:cell division"/>
    <property type="evidence" value="ECO:0007669"/>
    <property type="project" value="UniProtKB-UniRule"/>
</dbReference>
<protein>
    <recommendedName>
        <fullName evidence="9">Kinetochore protein SPC25</fullName>
    </recommendedName>
</protein>
<feature type="domain" description="Chromosome segregation protein Spc25 C-terminal" evidence="11">
    <location>
        <begin position="174"/>
        <end position="242"/>
    </location>
</feature>
<comment type="subunit">
    <text evidence="9">Component of the NDC80 complex.</text>
</comment>
<dbReference type="PANTHER" id="PTHR14281:SF0">
    <property type="entry name" value="KINETOCHORE PROTEIN SPC25"/>
    <property type="match status" value="1"/>
</dbReference>
<comment type="caution">
    <text evidence="12">The sequence shown here is derived from an EMBL/GenBank/DDBJ whole genome shotgun (WGS) entry which is preliminary data.</text>
</comment>
<dbReference type="EMBL" id="MU157936">
    <property type="protein sequence ID" value="KAF9522731.1"/>
    <property type="molecule type" value="Genomic_DNA"/>
</dbReference>
<keyword evidence="2 9" id="KW-0158">Chromosome</keyword>
<dbReference type="Gene3D" id="3.30.457.50">
    <property type="entry name" value="Chromosome segregation protein Spc25"/>
    <property type="match status" value="1"/>
</dbReference>
<keyword evidence="3 9" id="KW-0132">Cell division</keyword>
<dbReference type="OrthoDB" id="4056921at2759"/>
<comment type="similarity">
    <text evidence="1 9">Belongs to the SPC25 family.</text>
</comment>
<gene>
    <name evidence="12" type="ORF">CPB83DRAFT_822489</name>
</gene>
<evidence type="ECO:0000256" key="3">
    <source>
        <dbReference type="ARBA" id="ARBA00022618"/>
    </source>
</evidence>
<dbReference type="GO" id="GO:0031262">
    <property type="term" value="C:Ndc80 complex"/>
    <property type="evidence" value="ECO:0007669"/>
    <property type="project" value="InterPro"/>
</dbReference>
<feature type="coiled-coil region" evidence="10">
    <location>
        <begin position="93"/>
        <end position="141"/>
    </location>
</feature>
<dbReference type="InterPro" id="IPR013255">
    <property type="entry name" value="Spc25_C"/>
</dbReference>
<evidence type="ECO:0000256" key="8">
    <source>
        <dbReference type="ARBA" id="ARBA00023328"/>
    </source>
</evidence>
<dbReference type="GO" id="GO:0007059">
    <property type="term" value="P:chromosome segregation"/>
    <property type="evidence" value="ECO:0007669"/>
    <property type="project" value="InterPro"/>
</dbReference>
<keyword evidence="6 10" id="KW-0175">Coiled coil</keyword>
<name>A0A9P6E544_9AGAR</name>
<keyword evidence="9" id="KW-0539">Nucleus</keyword>
<dbReference type="PANTHER" id="PTHR14281">
    <property type="entry name" value="KINETOCHORE PROTEIN SPC25-RELATED"/>
    <property type="match status" value="1"/>
</dbReference>
<dbReference type="CDD" id="cd23784">
    <property type="entry name" value="RWD_Spc25"/>
    <property type="match status" value="1"/>
</dbReference>
<keyword evidence="5 9" id="KW-0995">Kinetochore</keyword>
<evidence type="ECO:0000256" key="4">
    <source>
        <dbReference type="ARBA" id="ARBA00022776"/>
    </source>
</evidence>
<evidence type="ECO:0000256" key="9">
    <source>
        <dbReference type="RuleBase" id="RU367150"/>
    </source>
</evidence>
<evidence type="ECO:0000256" key="1">
    <source>
        <dbReference type="ARBA" id="ARBA00006379"/>
    </source>
</evidence>
<dbReference type="InterPro" id="IPR045143">
    <property type="entry name" value="Spc25"/>
</dbReference>
<evidence type="ECO:0000256" key="7">
    <source>
        <dbReference type="ARBA" id="ARBA00023306"/>
    </source>
</evidence>
<organism evidence="12 13">
    <name type="scientific">Crepidotus variabilis</name>
    <dbReference type="NCBI Taxonomy" id="179855"/>
    <lineage>
        <taxon>Eukaryota</taxon>
        <taxon>Fungi</taxon>
        <taxon>Dikarya</taxon>
        <taxon>Basidiomycota</taxon>
        <taxon>Agaricomycotina</taxon>
        <taxon>Agaricomycetes</taxon>
        <taxon>Agaricomycetidae</taxon>
        <taxon>Agaricales</taxon>
        <taxon>Agaricineae</taxon>
        <taxon>Crepidotaceae</taxon>
        <taxon>Crepidotus</taxon>
    </lineage>
</organism>
<keyword evidence="8 9" id="KW-0137">Centromere</keyword>
<dbReference type="Pfam" id="PF08234">
    <property type="entry name" value="Spindle_Spc25"/>
    <property type="match status" value="1"/>
</dbReference>
<evidence type="ECO:0000256" key="10">
    <source>
        <dbReference type="SAM" id="Coils"/>
    </source>
</evidence>
<evidence type="ECO:0000313" key="13">
    <source>
        <dbReference type="Proteomes" id="UP000807306"/>
    </source>
</evidence>
<dbReference type="AlphaFoldDB" id="A0A9P6E544"/>
<comment type="subcellular location">
    <subcellularLocation>
        <location evidence="9">Nucleus</location>
    </subcellularLocation>
    <subcellularLocation>
        <location evidence="9">Chromosome</location>
        <location evidence="9">Centromere</location>
        <location evidence="9">Kinetochore</location>
    </subcellularLocation>
</comment>
<accession>A0A9P6E544</accession>
<keyword evidence="13" id="KW-1185">Reference proteome</keyword>
<reference evidence="12" key="1">
    <citation type="submission" date="2020-11" db="EMBL/GenBank/DDBJ databases">
        <authorList>
            <consortium name="DOE Joint Genome Institute"/>
            <person name="Ahrendt S."/>
            <person name="Riley R."/>
            <person name="Andreopoulos W."/>
            <person name="Labutti K."/>
            <person name="Pangilinan J."/>
            <person name="Ruiz-Duenas F.J."/>
            <person name="Barrasa J.M."/>
            <person name="Sanchez-Garcia M."/>
            <person name="Camarero S."/>
            <person name="Miyauchi S."/>
            <person name="Serrano A."/>
            <person name="Linde D."/>
            <person name="Babiker R."/>
            <person name="Drula E."/>
            <person name="Ayuso-Fernandez I."/>
            <person name="Pacheco R."/>
            <person name="Padilla G."/>
            <person name="Ferreira P."/>
            <person name="Barriuso J."/>
            <person name="Kellner H."/>
            <person name="Castanera R."/>
            <person name="Alfaro M."/>
            <person name="Ramirez L."/>
            <person name="Pisabarro A.G."/>
            <person name="Kuo A."/>
            <person name="Tritt A."/>
            <person name="Lipzen A."/>
            <person name="He G."/>
            <person name="Yan M."/>
            <person name="Ng V."/>
            <person name="Cullen D."/>
            <person name="Martin F."/>
            <person name="Rosso M.-N."/>
            <person name="Henrissat B."/>
            <person name="Hibbett D."/>
            <person name="Martinez A.T."/>
            <person name="Grigoriev I.V."/>
        </authorList>
    </citation>
    <scope>NUCLEOTIDE SEQUENCE</scope>
    <source>
        <strain evidence="12">CBS 506.95</strain>
    </source>
</reference>
<evidence type="ECO:0000256" key="2">
    <source>
        <dbReference type="ARBA" id="ARBA00022454"/>
    </source>
</evidence>
<dbReference type="Proteomes" id="UP000807306">
    <property type="component" value="Unassembled WGS sequence"/>
</dbReference>
<evidence type="ECO:0000313" key="12">
    <source>
        <dbReference type="EMBL" id="KAF9522731.1"/>
    </source>
</evidence>
<evidence type="ECO:0000256" key="5">
    <source>
        <dbReference type="ARBA" id="ARBA00022838"/>
    </source>
</evidence>
<dbReference type="GO" id="GO:0005634">
    <property type="term" value="C:nucleus"/>
    <property type="evidence" value="ECO:0007669"/>
    <property type="project" value="UniProtKB-SubCell"/>
</dbReference>